<feature type="compositionally biased region" description="Basic and acidic residues" evidence="1">
    <location>
        <begin position="145"/>
        <end position="161"/>
    </location>
</feature>
<accession>A0A167M2N1</accession>
<protein>
    <submittedName>
        <fullName evidence="3">Uncharacterized protein</fullName>
    </submittedName>
</protein>
<organism evidence="3 4">
    <name type="scientific">Calocera viscosa (strain TUFC12733)</name>
    <dbReference type="NCBI Taxonomy" id="1330018"/>
    <lineage>
        <taxon>Eukaryota</taxon>
        <taxon>Fungi</taxon>
        <taxon>Dikarya</taxon>
        <taxon>Basidiomycota</taxon>
        <taxon>Agaricomycotina</taxon>
        <taxon>Dacrymycetes</taxon>
        <taxon>Dacrymycetales</taxon>
        <taxon>Dacrymycetaceae</taxon>
        <taxon>Calocera</taxon>
    </lineage>
</organism>
<feature type="chain" id="PRO_5007890151" evidence="2">
    <location>
        <begin position="19"/>
        <end position="445"/>
    </location>
</feature>
<evidence type="ECO:0000256" key="2">
    <source>
        <dbReference type="SAM" id="SignalP"/>
    </source>
</evidence>
<feature type="signal peptide" evidence="2">
    <location>
        <begin position="1"/>
        <end position="18"/>
    </location>
</feature>
<reference evidence="3 4" key="1">
    <citation type="journal article" date="2016" name="Mol. Biol. Evol.">
        <title>Comparative Genomics of Early-Diverging Mushroom-Forming Fungi Provides Insights into the Origins of Lignocellulose Decay Capabilities.</title>
        <authorList>
            <person name="Nagy L.G."/>
            <person name="Riley R."/>
            <person name="Tritt A."/>
            <person name="Adam C."/>
            <person name="Daum C."/>
            <person name="Floudas D."/>
            <person name="Sun H."/>
            <person name="Yadav J.S."/>
            <person name="Pangilinan J."/>
            <person name="Larsson K.H."/>
            <person name="Matsuura K."/>
            <person name="Barry K."/>
            <person name="Labutti K."/>
            <person name="Kuo R."/>
            <person name="Ohm R.A."/>
            <person name="Bhattacharya S.S."/>
            <person name="Shirouzu T."/>
            <person name="Yoshinaga Y."/>
            <person name="Martin F.M."/>
            <person name="Grigoriev I.V."/>
            <person name="Hibbett D.S."/>
        </authorList>
    </citation>
    <scope>NUCLEOTIDE SEQUENCE [LARGE SCALE GENOMIC DNA]</scope>
    <source>
        <strain evidence="3 4">TUFC12733</strain>
    </source>
</reference>
<gene>
    <name evidence="3" type="ORF">CALVIDRAFT_598573</name>
</gene>
<dbReference type="Proteomes" id="UP000076738">
    <property type="component" value="Unassembled WGS sequence"/>
</dbReference>
<keyword evidence="4" id="KW-1185">Reference proteome</keyword>
<evidence type="ECO:0000313" key="3">
    <source>
        <dbReference type="EMBL" id="KZO96275.1"/>
    </source>
</evidence>
<evidence type="ECO:0000256" key="1">
    <source>
        <dbReference type="SAM" id="MobiDB-lite"/>
    </source>
</evidence>
<evidence type="ECO:0000313" key="4">
    <source>
        <dbReference type="Proteomes" id="UP000076738"/>
    </source>
</evidence>
<feature type="compositionally biased region" description="Basic and acidic residues" evidence="1">
    <location>
        <begin position="115"/>
        <end position="124"/>
    </location>
</feature>
<keyword evidence="2" id="KW-0732">Signal</keyword>
<dbReference type="EMBL" id="KV417285">
    <property type="protein sequence ID" value="KZO96275.1"/>
    <property type="molecule type" value="Genomic_DNA"/>
</dbReference>
<proteinExistence type="predicted"/>
<dbReference type="AlphaFoldDB" id="A0A167M2N1"/>
<sequence length="445" mass="49416">MRPLIVFAGALAVGFTVALPVNPSQPQSRDVLREQLGANAHIDKRHKRKPKITIDNGMLEIDGLPEIKIENGGFVVDDTPDRTISVPVAAFDRILSSFWDQLSDNDLVPLLPGHRQRDEPEHTHTSRARSPTSGTGDPVAGSPFNEHKGEPTEGKGSDHKKPSGLPIDPSKFTVDMLDELSDEAEQLRGDDFEPPPPHFGAGPPRPRSHSISNAARQLDARRSDPISASIASDWKDWMDQIISKVKGSSKNSPWMLQMDDAAEEIADNEFHTFRRSVGRRTFRIPEEKASSLPTDPASFAIVLTDDLDNLADNDFLVAPLKNWGLSMAAKRQRLDTRQPLLPENNLDARDVEDWFKPLLSLFHMPIVRTIRMEEIADALADNELSAFKRAYRFHPLSPGATPQLDDEWFVQALTIIGRSSQEMGDILTALGRVESELADNELSAF</sequence>
<name>A0A167M2N1_CALVF</name>
<feature type="region of interest" description="Disordered" evidence="1">
    <location>
        <begin position="110"/>
        <end position="171"/>
    </location>
</feature>
<feature type="region of interest" description="Disordered" evidence="1">
    <location>
        <begin position="187"/>
        <end position="225"/>
    </location>
</feature>